<reference evidence="2 3" key="1">
    <citation type="journal article" date="2024" name="Commun. Biol.">
        <title>Comparative genomic analysis of thermophilic fungi reveals convergent evolutionary adaptations and gene losses.</title>
        <authorList>
            <person name="Steindorff A.S."/>
            <person name="Aguilar-Pontes M.V."/>
            <person name="Robinson A.J."/>
            <person name="Andreopoulos B."/>
            <person name="LaButti K."/>
            <person name="Kuo A."/>
            <person name="Mondo S."/>
            <person name="Riley R."/>
            <person name="Otillar R."/>
            <person name="Haridas S."/>
            <person name="Lipzen A."/>
            <person name="Grimwood J."/>
            <person name="Schmutz J."/>
            <person name="Clum A."/>
            <person name="Reid I.D."/>
            <person name="Moisan M.C."/>
            <person name="Butler G."/>
            <person name="Nguyen T.T.M."/>
            <person name="Dewar K."/>
            <person name="Conant G."/>
            <person name="Drula E."/>
            <person name="Henrissat B."/>
            <person name="Hansel C."/>
            <person name="Singer S."/>
            <person name="Hutchinson M.I."/>
            <person name="de Vries R.P."/>
            <person name="Natvig D.O."/>
            <person name="Powell A.J."/>
            <person name="Tsang A."/>
            <person name="Grigoriev I.V."/>
        </authorList>
    </citation>
    <scope>NUCLEOTIDE SEQUENCE [LARGE SCALE GENOMIC DNA]</scope>
    <source>
        <strain evidence="2 3">CBS 494.80</strain>
    </source>
</reference>
<dbReference type="EMBL" id="JAZHXI010000008">
    <property type="protein sequence ID" value="KAL2069301.1"/>
    <property type="molecule type" value="Genomic_DNA"/>
</dbReference>
<keyword evidence="3" id="KW-1185">Reference proteome</keyword>
<evidence type="ECO:0000313" key="2">
    <source>
        <dbReference type="EMBL" id="KAL2069301.1"/>
    </source>
</evidence>
<feature type="region of interest" description="Disordered" evidence="1">
    <location>
        <begin position="165"/>
        <end position="263"/>
    </location>
</feature>
<proteinExistence type="predicted"/>
<comment type="caution">
    <text evidence="2">The sequence shown here is derived from an EMBL/GenBank/DDBJ whole genome shotgun (WGS) entry which is preliminary data.</text>
</comment>
<evidence type="ECO:0000313" key="3">
    <source>
        <dbReference type="Proteomes" id="UP001595075"/>
    </source>
</evidence>
<evidence type="ECO:0000256" key="1">
    <source>
        <dbReference type="SAM" id="MobiDB-lite"/>
    </source>
</evidence>
<feature type="compositionally biased region" description="Polar residues" evidence="1">
    <location>
        <begin position="179"/>
        <end position="194"/>
    </location>
</feature>
<name>A0ABR4CJ93_9HELO</name>
<feature type="compositionally biased region" description="Acidic residues" evidence="1">
    <location>
        <begin position="254"/>
        <end position="263"/>
    </location>
</feature>
<protein>
    <submittedName>
        <fullName evidence="2">Uncharacterized protein</fullName>
    </submittedName>
</protein>
<dbReference type="Proteomes" id="UP001595075">
    <property type="component" value="Unassembled WGS sequence"/>
</dbReference>
<feature type="region of interest" description="Disordered" evidence="1">
    <location>
        <begin position="1"/>
        <end position="23"/>
    </location>
</feature>
<accession>A0ABR4CJ93</accession>
<organism evidence="2 3">
    <name type="scientific">Oculimacula yallundae</name>
    <dbReference type="NCBI Taxonomy" id="86028"/>
    <lineage>
        <taxon>Eukaryota</taxon>
        <taxon>Fungi</taxon>
        <taxon>Dikarya</taxon>
        <taxon>Ascomycota</taxon>
        <taxon>Pezizomycotina</taxon>
        <taxon>Leotiomycetes</taxon>
        <taxon>Helotiales</taxon>
        <taxon>Ploettnerulaceae</taxon>
        <taxon>Oculimacula</taxon>
    </lineage>
</organism>
<sequence>MKKSENIGPGKKNDGKQGGPRANASTLIVMERITGMRNTRNALEPVNPFSARDSMIVRTRKLLKEMPEYKNASAAAQKLMEAWVGIQIRQHPNYATGTSHQGIQRIATRGLQEQVVEAAVMHVLGGGLGIVPGAGSSQATVAATGSGGSGINSAYTVDSRAGPRLGTFIVNPRHPQLPQPTNLSHNPPSTNASGDTAPRSNDGLPHFDANGQRIPWSAFAAGGDNPWLMPPPRQPQTQTSTTPSLPPPTTVEAWDLDDDIYDA</sequence>
<gene>
    <name evidence="2" type="ORF">VTL71DRAFT_15639</name>
</gene>